<accession>A0A5N4WT46</accession>
<evidence type="ECO:0000313" key="2">
    <source>
        <dbReference type="Proteomes" id="UP000325788"/>
    </source>
</evidence>
<dbReference type="AlphaFoldDB" id="A0A5N4WT46"/>
<organism evidence="1 2">
    <name type="scientific">Acinetobacter tandoii</name>
    <dbReference type="NCBI Taxonomy" id="202954"/>
    <lineage>
        <taxon>Bacteria</taxon>
        <taxon>Pseudomonadati</taxon>
        <taxon>Pseudomonadota</taxon>
        <taxon>Gammaproteobacteria</taxon>
        <taxon>Moraxellales</taxon>
        <taxon>Moraxellaceae</taxon>
        <taxon>Acinetobacter</taxon>
    </lineage>
</organism>
<proteinExistence type="predicted"/>
<reference evidence="1 2" key="1">
    <citation type="submission" date="2019-09" db="EMBL/GenBank/DDBJ databases">
        <title>Draft genome sequence of Acinetobacter tandoii W4-4-4 isolated from environmental water sample.</title>
        <authorList>
            <person name="Wee S.K."/>
            <person name="Yan B."/>
            <person name="Mustaffa S.B."/>
            <person name="Yap E.P.H."/>
        </authorList>
    </citation>
    <scope>NUCLEOTIDE SEQUENCE [LARGE SCALE GENOMIC DNA]</scope>
    <source>
        <strain evidence="1 2">W4-4-4</strain>
    </source>
</reference>
<gene>
    <name evidence="1" type="ORF">F4W09_02045</name>
</gene>
<dbReference type="EMBL" id="VXLD01000001">
    <property type="protein sequence ID" value="KAB1859926.1"/>
    <property type="molecule type" value="Genomic_DNA"/>
</dbReference>
<comment type="caution">
    <text evidence="1">The sequence shown here is derived from an EMBL/GenBank/DDBJ whole genome shotgun (WGS) entry which is preliminary data.</text>
</comment>
<dbReference type="Proteomes" id="UP000325788">
    <property type="component" value="Unassembled WGS sequence"/>
</dbReference>
<dbReference type="NCBIfam" id="TIGR01611">
    <property type="entry name" value="tail_tube"/>
    <property type="match status" value="1"/>
</dbReference>
<evidence type="ECO:0000313" key="1">
    <source>
        <dbReference type="EMBL" id="KAB1859926.1"/>
    </source>
</evidence>
<protein>
    <submittedName>
        <fullName evidence="1">Phage major tail tube protein</fullName>
    </submittedName>
</protein>
<sequence length="171" mass="18882">MGLPNKLKNLNLFNDAESLVGEIAECTLPTLGRNFENWRGGGMNAPVAIDQGMSEDSIDFEWKVGGLNLTSIRQYGITSVSGVLLRFAGAYQQDDTGAVTPVEVVLRGRHEEINMGTQKPGDDTEQTIKTKWTYYKLTVNGKKEIEIDILAMKEFVNGVDRLEAQRKACGL</sequence>
<name>A0A5N4WT46_9GAMM</name>
<dbReference type="RefSeq" id="WP_151503846.1">
    <property type="nucleotide sequence ID" value="NZ_VXLD01000001.1"/>
</dbReference>
<dbReference type="InterPro" id="IPR006498">
    <property type="entry name" value="Tail_tube"/>
</dbReference>
<dbReference type="Pfam" id="PF04985">
    <property type="entry name" value="Phage_tube"/>
    <property type="match status" value="1"/>
</dbReference>